<gene>
    <name evidence="2" type="ORF">CP967_31335</name>
</gene>
<accession>A0A5J6FI25</accession>
<feature type="region of interest" description="Disordered" evidence="1">
    <location>
        <begin position="31"/>
        <end position="50"/>
    </location>
</feature>
<reference evidence="2 3" key="1">
    <citation type="submission" date="2017-09" db="EMBL/GenBank/DDBJ databases">
        <authorList>
            <person name="Lee N."/>
            <person name="Cho B.-K."/>
        </authorList>
    </citation>
    <scope>NUCLEOTIDE SEQUENCE [LARGE SCALE GENOMIC DNA]</scope>
    <source>
        <strain evidence="2 3">ATCC 12769</strain>
    </source>
</reference>
<dbReference type="AlphaFoldDB" id="A0A5J6FI25"/>
<evidence type="ECO:0000256" key="1">
    <source>
        <dbReference type="SAM" id="MobiDB-lite"/>
    </source>
</evidence>
<organism evidence="2 3">
    <name type="scientific">Streptomyces nitrosporeus</name>
    <dbReference type="NCBI Taxonomy" id="28894"/>
    <lineage>
        <taxon>Bacteria</taxon>
        <taxon>Bacillati</taxon>
        <taxon>Actinomycetota</taxon>
        <taxon>Actinomycetes</taxon>
        <taxon>Kitasatosporales</taxon>
        <taxon>Streptomycetaceae</taxon>
        <taxon>Streptomyces</taxon>
    </lineage>
</organism>
<dbReference type="Proteomes" id="UP000326178">
    <property type="component" value="Chromosome"/>
</dbReference>
<dbReference type="KEGG" id="snk:CP967_31335"/>
<sequence>MSERTLSPDGDWVSAGTFDLRIVRSDPIGTFRVRPTSPTEPRRFKDCDGDTWTEYEPGRVKLTARADGSTMYLGVTDNLADVVDEHGPLTEVRSDDLDPARLERTLRAYVAELDYGRHKAIQCDKDDGVDRYPDEVENFLRFWEAAA</sequence>
<evidence type="ECO:0000313" key="3">
    <source>
        <dbReference type="Proteomes" id="UP000326178"/>
    </source>
</evidence>
<keyword evidence="3" id="KW-1185">Reference proteome</keyword>
<dbReference type="EMBL" id="CP023702">
    <property type="protein sequence ID" value="QEU75863.1"/>
    <property type="molecule type" value="Genomic_DNA"/>
</dbReference>
<protein>
    <submittedName>
        <fullName evidence="2">Uncharacterized protein</fullName>
    </submittedName>
</protein>
<evidence type="ECO:0000313" key="2">
    <source>
        <dbReference type="EMBL" id="QEU75863.1"/>
    </source>
</evidence>
<name>A0A5J6FI25_9ACTN</name>
<proteinExistence type="predicted"/>